<feature type="compositionally biased region" description="Polar residues" evidence="2">
    <location>
        <begin position="168"/>
        <end position="177"/>
    </location>
</feature>
<evidence type="ECO:0000256" key="1">
    <source>
        <dbReference type="ARBA" id="ARBA00009458"/>
    </source>
</evidence>
<evidence type="ECO:0000256" key="2">
    <source>
        <dbReference type="SAM" id="MobiDB-lite"/>
    </source>
</evidence>
<feature type="compositionally biased region" description="Polar residues" evidence="2">
    <location>
        <begin position="307"/>
        <end position="321"/>
    </location>
</feature>
<feature type="region of interest" description="Disordered" evidence="2">
    <location>
        <begin position="1"/>
        <end position="82"/>
    </location>
</feature>
<dbReference type="InterPro" id="IPR020726">
    <property type="entry name" value="Bcl2_BH2_motif_CS"/>
</dbReference>
<feature type="compositionally biased region" description="Polar residues" evidence="2">
    <location>
        <begin position="238"/>
        <end position="247"/>
    </location>
</feature>
<proteinExistence type="inferred from homology"/>
<feature type="compositionally biased region" description="Basic and acidic residues" evidence="2">
    <location>
        <begin position="274"/>
        <end position="286"/>
    </location>
</feature>
<accession>A0AAV9JL13</accession>
<dbReference type="GO" id="GO:0042981">
    <property type="term" value="P:regulation of apoptotic process"/>
    <property type="evidence" value="ECO:0007669"/>
    <property type="project" value="InterPro"/>
</dbReference>
<feature type="compositionally biased region" description="Polar residues" evidence="2">
    <location>
        <begin position="22"/>
        <end position="37"/>
    </location>
</feature>
<reference evidence="3 4" key="1">
    <citation type="submission" date="2021-11" db="EMBL/GenBank/DDBJ databases">
        <title>Black yeast isolated from Biological Soil Crust.</title>
        <authorList>
            <person name="Kurbessoian T."/>
        </authorList>
    </citation>
    <scope>NUCLEOTIDE SEQUENCE [LARGE SCALE GENOMIC DNA]</scope>
    <source>
        <strain evidence="3 4">CCFEE 5522</strain>
    </source>
</reference>
<organism evidence="3 4">
    <name type="scientific">Oleoguttula mirabilis</name>
    <dbReference type="NCBI Taxonomy" id="1507867"/>
    <lineage>
        <taxon>Eukaryota</taxon>
        <taxon>Fungi</taxon>
        <taxon>Dikarya</taxon>
        <taxon>Ascomycota</taxon>
        <taxon>Pezizomycotina</taxon>
        <taxon>Dothideomycetes</taxon>
        <taxon>Dothideomycetidae</taxon>
        <taxon>Mycosphaerellales</taxon>
        <taxon>Teratosphaeriaceae</taxon>
        <taxon>Oleoguttula</taxon>
    </lineage>
</organism>
<dbReference type="EMBL" id="JAVFHQ010000017">
    <property type="protein sequence ID" value="KAK4545946.1"/>
    <property type="molecule type" value="Genomic_DNA"/>
</dbReference>
<comment type="caution">
    <text evidence="3">The sequence shown here is derived from an EMBL/GenBank/DDBJ whole genome shotgun (WGS) entry which is preliminary data.</text>
</comment>
<dbReference type="AlphaFoldDB" id="A0AAV9JL13"/>
<evidence type="ECO:0000313" key="4">
    <source>
        <dbReference type="Proteomes" id="UP001324427"/>
    </source>
</evidence>
<sequence length="785" mass="87350">MRTVSGYADPGPTPDPTVDARSVSQARAATEAASSIMTPPYTPAVVQDEAEGSRKQSVKVLHTSNDDASIPAPLSPARPQSAASTKALTRLDPFGLQALERHRAFIEREAAATADEERLELFANFMVHESRLRRDRYSAAYNTMAGDVVDLTRDMWRSYTKAGKRAVTPSTSMSSFDPTIPSWASDGQRSAHGGIPSSASSFGEFTPATDVGSVGDTVEGIDRSESRQWAETFKPSLSPIQSVAQSTLHDEGSSRGRAPSRWWEDNSGSGSVGRPDRMEKSHRETKYMGIRASELQETDEPSPALSRHTTTPGASAQSFSQGPEEYPPEKVAWHEGADFDTPMATPAHLRERKASTPGLEPLDVSRLVTLPPPYPRHHPAVNNSHPLLAELRNEHRALADHSGIQRVKDCFLDQDFALQQEQKAVTKERRAKLRSSIQVKVSNGSISFAEAAQAEADFNVEEAERGKANARALFDVFEANVAQPLNTLLTQGLEKATAAVGQLRTELSFGNQASDPNQAQEEGDEQPERLEKLTLLKWLFEAREQLHKEMFDLHAQRSEKYSEVILAPYRIQRAQAKIDEATAFFTKDSNERQTTFARDALKRYEELQHVMERNVSRGVEDQLSAFWDIAPNLMAVITRLPPEMSSFEVLIPTQEYDENPAYRDYPLQYLYSLLGHAEKSAYQFIESQTNLLCLLHEVRTATSKSSIRLMALQRTAASPNDANLQAEIMLVRRKADDRLTEDLKEKVGQVEEQWQEALGDGLEECKDRVRGWLEQSGGWEDGLDE</sequence>
<comment type="similarity">
    <text evidence="1">Belongs to the Bcl-2 family.</text>
</comment>
<evidence type="ECO:0000313" key="3">
    <source>
        <dbReference type="EMBL" id="KAK4545946.1"/>
    </source>
</evidence>
<keyword evidence="4" id="KW-1185">Reference proteome</keyword>
<dbReference type="Proteomes" id="UP001324427">
    <property type="component" value="Unassembled WGS sequence"/>
</dbReference>
<gene>
    <name evidence="3" type="ORF">LTR36_002510</name>
</gene>
<name>A0AAV9JL13_9PEZI</name>
<dbReference type="PROSITE" id="PS01258">
    <property type="entry name" value="BH2"/>
    <property type="match status" value="1"/>
</dbReference>
<protein>
    <submittedName>
        <fullName evidence="3">Uncharacterized protein</fullName>
    </submittedName>
</protein>
<feature type="region of interest" description="Disordered" evidence="2">
    <location>
        <begin position="163"/>
        <end position="328"/>
    </location>
</feature>